<evidence type="ECO:0000256" key="6">
    <source>
        <dbReference type="SAM" id="MobiDB-lite"/>
    </source>
</evidence>
<dbReference type="GO" id="GO:0008483">
    <property type="term" value="F:transaminase activity"/>
    <property type="evidence" value="ECO:0007669"/>
    <property type="project" value="UniProtKB-KW"/>
</dbReference>
<comment type="caution">
    <text evidence="7">The sequence shown here is derived from an EMBL/GenBank/DDBJ whole genome shotgun (WGS) entry which is preliminary data.</text>
</comment>
<evidence type="ECO:0000313" key="7">
    <source>
        <dbReference type="EMBL" id="NMM44311.1"/>
    </source>
</evidence>
<evidence type="ECO:0000256" key="2">
    <source>
        <dbReference type="ARBA" id="ARBA00009077"/>
    </source>
</evidence>
<feature type="compositionally biased region" description="Basic and acidic residues" evidence="6">
    <location>
        <begin position="7"/>
        <end position="16"/>
    </location>
</feature>
<dbReference type="PANTHER" id="PTHR11808:SF15">
    <property type="entry name" value="CYSTATHIONINE GAMMA-LYASE"/>
    <property type="match status" value="1"/>
</dbReference>
<evidence type="ECO:0000256" key="5">
    <source>
        <dbReference type="RuleBase" id="RU362118"/>
    </source>
</evidence>
<dbReference type="GO" id="GO:0005737">
    <property type="term" value="C:cytoplasm"/>
    <property type="evidence" value="ECO:0007669"/>
    <property type="project" value="TreeGrafter"/>
</dbReference>
<keyword evidence="7" id="KW-0032">Aminotransferase</keyword>
<dbReference type="SUPFAM" id="SSF53383">
    <property type="entry name" value="PLP-dependent transferases"/>
    <property type="match status" value="1"/>
</dbReference>
<keyword evidence="3 4" id="KW-0663">Pyridoxal phosphate</keyword>
<reference evidence="7 8" key="1">
    <citation type="submission" date="2020-04" db="EMBL/GenBank/DDBJ databases">
        <title>Rhodospirillaceae bacterium KN72 isolated from deep sea.</title>
        <authorList>
            <person name="Zhang D.-C."/>
        </authorList>
    </citation>
    <scope>NUCLEOTIDE SEQUENCE [LARGE SCALE GENOMIC DNA]</scope>
    <source>
        <strain evidence="7 8">KN72</strain>
    </source>
</reference>
<comment type="cofactor">
    <cofactor evidence="1 5">
        <name>pyridoxal 5'-phosphate</name>
        <dbReference type="ChEBI" id="CHEBI:597326"/>
    </cofactor>
</comment>
<comment type="similarity">
    <text evidence="2 5">Belongs to the trans-sulfuration enzymes family.</text>
</comment>
<dbReference type="InterPro" id="IPR015421">
    <property type="entry name" value="PyrdxlP-dep_Trfase_major"/>
</dbReference>
<dbReference type="Gene3D" id="3.40.640.10">
    <property type="entry name" value="Type I PLP-dependent aspartate aminotransferase-like (Major domain)"/>
    <property type="match status" value="1"/>
</dbReference>
<dbReference type="InterPro" id="IPR000277">
    <property type="entry name" value="Cys/Met-Metab_PyrdxlP-dep_enz"/>
</dbReference>
<keyword evidence="7" id="KW-0808">Transferase</keyword>
<dbReference type="InterPro" id="IPR054542">
    <property type="entry name" value="Cys_met_metab_PP"/>
</dbReference>
<organism evidence="7 8">
    <name type="scientific">Pacificispira spongiicola</name>
    <dbReference type="NCBI Taxonomy" id="2729598"/>
    <lineage>
        <taxon>Bacteria</taxon>
        <taxon>Pseudomonadati</taxon>
        <taxon>Pseudomonadota</taxon>
        <taxon>Alphaproteobacteria</taxon>
        <taxon>Rhodospirillales</taxon>
        <taxon>Rhodospirillaceae</taxon>
        <taxon>Pacificispira</taxon>
    </lineage>
</organism>
<dbReference type="GO" id="GO:0019343">
    <property type="term" value="P:cysteine biosynthetic process via cystathionine"/>
    <property type="evidence" value="ECO:0007669"/>
    <property type="project" value="TreeGrafter"/>
</dbReference>
<evidence type="ECO:0000256" key="1">
    <source>
        <dbReference type="ARBA" id="ARBA00001933"/>
    </source>
</evidence>
<dbReference type="EMBL" id="JABBNT010000002">
    <property type="protein sequence ID" value="NMM44311.1"/>
    <property type="molecule type" value="Genomic_DNA"/>
</dbReference>
<dbReference type="CDD" id="cd00614">
    <property type="entry name" value="CGS_like"/>
    <property type="match status" value="1"/>
</dbReference>
<dbReference type="Proteomes" id="UP000539372">
    <property type="component" value="Unassembled WGS sequence"/>
</dbReference>
<accession>A0A7Y0E0N6</accession>
<dbReference type="InterPro" id="IPR015424">
    <property type="entry name" value="PyrdxlP-dep_Trfase"/>
</dbReference>
<dbReference type="InterPro" id="IPR015422">
    <property type="entry name" value="PyrdxlP-dep_Trfase_small"/>
</dbReference>
<dbReference type="RefSeq" id="WP_169624602.1">
    <property type="nucleotide sequence ID" value="NZ_JABBNT010000002.1"/>
</dbReference>
<evidence type="ECO:0000313" key="8">
    <source>
        <dbReference type="Proteomes" id="UP000539372"/>
    </source>
</evidence>
<dbReference type="GO" id="GO:0004123">
    <property type="term" value="F:cystathionine gamma-lyase activity"/>
    <property type="evidence" value="ECO:0007669"/>
    <property type="project" value="TreeGrafter"/>
</dbReference>
<evidence type="ECO:0000256" key="3">
    <source>
        <dbReference type="ARBA" id="ARBA00022898"/>
    </source>
</evidence>
<dbReference type="AlphaFoldDB" id="A0A7Y0E0N6"/>
<dbReference type="FunFam" id="3.40.640.10:FF:000046">
    <property type="entry name" value="Cystathionine gamma-lyase"/>
    <property type="match status" value="1"/>
</dbReference>
<evidence type="ECO:0000256" key="4">
    <source>
        <dbReference type="PIRSR" id="PIRSR001434-2"/>
    </source>
</evidence>
<dbReference type="GO" id="GO:0030170">
    <property type="term" value="F:pyridoxal phosphate binding"/>
    <property type="evidence" value="ECO:0007669"/>
    <property type="project" value="InterPro"/>
</dbReference>
<sequence>MTGSRRSNSEGEKLDPRTLAAQALGREDESTGAVVPPIHFSTTFTRRDDYGPRDHVYIRPDSPNAEHAEDVLATLEDAVGAMSFGSGMAACTAAFHALESGDHVVCGKTVYHGVKAWLERFGPARGLTFTFVPNDDLTALKSAMQPGKTKLVWIETPANPLWTVTDIAAAAEIAHAAGAQLAVDSTCATPVLTKPLTLGADLVVHAATKYLGGHSDVLAGMVAAREDTPLWRRIREHRTFAGPVLGAMEAFLLTRGMRTLFVRVERQCQSAMKVAEFLAGHPKVDRVRYPGLPGDPGHAVASKQMLGGFGGMLSFQPAGDRDSAIRLVLACRVLKPATSLGGVESLIEHRKTSEGDIVTETPDNLIRISVGIEAVDDLIQDLDRALAAV</sequence>
<gene>
    <name evidence="7" type="ORF">HH303_07465</name>
</gene>
<feature type="region of interest" description="Disordered" evidence="6">
    <location>
        <begin position="1"/>
        <end position="31"/>
    </location>
</feature>
<keyword evidence="8" id="KW-1185">Reference proteome</keyword>
<name>A0A7Y0E0N6_9PROT</name>
<protein>
    <submittedName>
        <fullName evidence="7">Aminotransferase class I/II-fold pyridoxal phosphate-dependent enzyme</fullName>
    </submittedName>
</protein>
<dbReference type="PANTHER" id="PTHR11808">
    <property type="entry name" value="TRANS-SULFURATION ENZYME FAMILY MEMBER"/>
    <property type="match status" value="1"/>
</dbReference>
<feature type="modified residue" description="N6-(pyridoxal phosphate)lysine" evidence="4">
    <location>
        <position position="209"/>
    </location>
</feature>
<dbReference type="PROSITE" id="PS00868">
    <property type="entry name" value="CYS_MET_METAB_PP"/>
    <property type="match status" value="1"/>
</dbReference>
<proteinExistence type="inferred from homology"/>
<dbReference type="Gene3D" id="3.90.1150.10">
    <property type="entry name" value="Aspartate Aminotransferase, domain 1"/>
    <property type="match status" value="1"/>
</dbReference>
<dbReference type="GO" id="GO:0019346">
    <property type="term" value="P:transsulfuration"/>
    <property type="evidence" value="ECO:0007669"/>
    <property type="project" value="InterPro"/>
</dbReference>
<dbReference type="PIRSF" id="PIRSF001434">
    <property type="entry name" value="CGS"/>
    <property type="match status" value="1"/>
</dbReference>
<dbReference type="Pfam" id="PF01053">
    <property type="entry name" value="Cys_Met_Meta_PP"/>
    <property type="match status" value="1"/>
</dbReference>